<dbReference type="Proteomes" id="UP000001426">
    <property type="component" value="Chromosome"/>
</dbReference>
<evidence type="ECO:0000313" key="1">
    <source>
        <dbReference type="EMBL" id="WCL92435.1"/>
    </source>
</evidence>
<protein>
    <submittedName>
        <fullName evidence="1">Uncharacterized protein</fullName>
    </submittedName>
</protein>
<dbReference type="EMBL" id="CP116810">
    <property type="protein sequence ID" value="WCL92435.1"/>
    <property type="molecule type" value="Genomic_DNA"/>
</dbReference>
<reference evidence="1 2" key="1">
    <citation type="journal article" date="2004" name="Nat. Biotechnol.">
        <title>Complete genome sequence of the metabolically versatile photosynthetic bacterium Rhodopseudomonas palustris.</title>
        <authorList>
            <person name="Larimer F.W."/>
            <person name="Chain P."/>
            <person name="Hauser L."/>
            <person name="Lamerdin J."/>
            <person name="Malfatti S."/>
            <person name="Do L."/>
            <person name="Land M.L."/>
            <person name="Pelletier D.A."/>
            <person name="Beatty J.T."/>
            <person name="Lang A.S."/>
            <person name="Tabita F.R."/>
            <person name="Gibson J.L."/>
            <person name="Hanson T.E."/>
            <person name="Bobst C."/>
            <person name="Torres J.L."/>
            <person name="Peres C."/>
            <person name="Harrison F.H."/>
            <person name="Gibson J."/>
            <person name="Harwood C.S."/>
        </authorList>
    </citation>
    <scope>NUCLEOTIDE SEQUENCE [LARGE SCALE GENOMIC DNA]</scope>
    <source>
        <strain evidence="2">ATCC BAA-98 / CGA009</strain>
    </source>
</reference>
<organism evidence="1 2">
    <name type="scientific">Rhodopseudomonas palustris (strain ATCC BAA-98 / CGA009)</name>
    <dbReference type="NCBI Taxonomy" id="258594"/>
    <lineage>
        <taxon>Bacteria</taxon>
        <taxon>Pseudomonadati</taxon>
        <taxon>Pseudomonadota</taxon>
        <taxon>Alphaproteobacteria</taxon>
        <taxon>Hyphomicrobiales</taxon>
        <taxon>Nitrobacteraceae</taxon>
        <taxon>Rhodopseudomonas</taxon>
    </lineage>
</organism>
<dbReference type="AlphaFoldDB" id="A0AAE9XZ25"/>
<gene>
    <name evidence="1" type="ORF">TX73_011760</name>
</gene>
<dbReference type="KEGG" id="rpa:TX73_011760"/>
<accession>A0AAE9XZ25</accession>
<keyword evidence="2" id="KW-1185">Reference proteome</keyword>
<evidence type="ECO:0000313" key="2">
    <source>
        <dbReference type="Proteomes" id="UP000001426"/>
    </source>
</evidence>
<dbReference type="GeneID" id="70035379"/>
<name>A0AAE9XZ25_RHOPA</name>
<dbReference type="RefSeq" id="WP_234803409.1">
    <property type="nucleotide sequence ID" value="NZ_CP116810.1"/>
</dbReference>
<proteinExistence type="predicted"/>
<sequence length="71" mass="8071">MVIDLGTGKIVNSKRQRSMIEKIFSIRGWLPSSISRAHLARNPHKMMVNTIALKTGLYWESNEQLTKTLSS</sequence>